<dbReference type="InterPro" id="IPR013083">
    <property type="entry name" value="Znf_RING/FYVE/PHD"/>
</dbReference>
<reference evidence="4" key="1">
    <citation type="submission" date="2025-08" db="UniProtKB">
        <authorList>
            <consortium name="RefSeq"/>
        </authorList>
    </citation>
    <scope>IDENTIFICATION</scope>
    <source>
        <tissue evidence="4">Muscle</tissue>
    </source>
</reference>
<evidence type="ECO:0000313" key="4">
    <source>
        <dbReference type="RefSeq" id="XP_054942607.1"/>
    </source>
</evidence>
<dbReference type="GO" id="GO:0017108">
    <property type="term" value="F:5'-flap endonuclease activity"/>
    <property type="evidence" value="ECO:0007669"/>
    <property type="project" value="TreeGrafter"/>
</dbReference>
<evidence type="ECO:0000256" key="1">
    <source>
        <dbReference type="SAM" id="MobiDB-lite"/>
    </source>
</evidence>
<dbReference type="PANTHER" id="PTHR20208:SF10">
    <property type="entry name" value="STRUCTURE-SPECIFIC ENDONUCLEASE SUBUNIT SLX1"/>
    <property type="match status" value="1"/>
</dbReference>
<evidence type="ECO:0000259" key="2">
    <source>
        <dbReference type="Pfam" id="PF21202"/>
    </source>
</evidence>
<feature type="domain" description="Structure-specific endonuclease subunit SLX1 C-terminal" evidence="2">
    <location>
        <begin position="71"/>
        <end position="126"/>
    </location>
</feature>
<feature type="compositionally biased region" description="Pro residues" evidence="1">
    <location>
        <begin position="36"/>
        <end position="48"/>
    </location>
</feature>
<feature type="region of interest" description="Disordered" evidence="1">
    <location>
        <begin position="36"/>
        <end position="66"/>
    </location>
</feature>
<protein>
    <submittedName>
        <fullName evidence="4">Structure-specific endonuclease subunit SLX1-like</fullName>
    </submittedName>
</protein>
<dbReference type="PANTHER" id="PTHR20208">
    <property type="entry name" value="STRUCTURE-SPECIFIC ENDONUCLEASE SUBUNIT SLX1"/>
    <property type="match status" value="1"/>
</dbReference>
<sequence>MWKYEKEIANWREVAPCGRSNPMLVAALRDLCPPPPPHVPQAFGPPPSRASAPRRRAADTESELEHDAETRCTLCARVLQDEEDPLCCPHPGCSLRAHVTCLAEEFLQGEPGQLLPLEGQCPGYKTHCCGET</sequence>
<gene>
    <name evidence="4" type="primary">LOC129392330</name>
</gene>
<dbReference type="KEGG" id="pcad:129392330"/>
<dbReference type="GO" id="GO:0008821">
    <property type="term" value="F:crossover junction DNA endonuclease activity"/>
    <property type="evidence" value="ECO:0007669"/>
    <property type="project" value="TreeGrafter"/>
</dbReference>
<dbReference type="Proteomes" id="UP000248484">
    <property type="component" value="Chromosome 8"/>
</dbReference>
<organism evidence="3 4">
    <name type="scientific">Physeter macrocephalus</name>
    <name type="common">Sperm whale</name>
    <name type="synonym">Physeter catodon</name>
    <dbReference type="NCBI Taxonomy" id="9755"/>
    <lineage>
        <taxon>Eukaryota</taxon>
        <taxon>Metazoa</taxon>
        <taxon>Chordata</taxon>
        <taxon>Craniata</taxon>
        <taxon>Vertebrata</taxon>
        <taxon>Euteleostomi</taxon>
        <taxon>Mammalia</taxon>
        <taxon>Eutheria</taxon>
        <taxon>Laurasiatheria</taxon>
        <taxon>Artiodactyla</taxon>
        <taxon>Whippomorpha</taxon>
        <taxon>Cetacea</taxon>
        <taxon>Odontoceti</taxon>
        <taxon>Physeteridae</taxon>
        <taxon>Physeter</taxon>
    </lineage>
</organism>
<dbReference type="InterPro" id="IPR048749">
    <property type="entry name" value="SLX1_C"/>
</dbReference>
<dbReference type="InterPro" id="IPR050381">
    <property type="entry name" value="SLX1_endonuclease"/>
</dbReference>
<dbReference type="Pfam" id="PF21202">
    <property type="entry name" value="SLX1_C"/>
    <property type="match status" value="1"/>
</dbReference>
<feature type="compositionally biased region" description="Basic and acidic residues" evidence="1">
    <location>
        <begin position="56"/>
        <end position="66"/>
    </location>
</feature>
<dbReference type="AlphaFoldDB" id="A0A9W2WTT7"/>
<dbReference type="GeneID" id="129392330"/>
<keyword evidence="3" id="KW-1185">Reference proteome</keyword>
<evidence type="ECO:0000313" key="3">
    <source>
        <dbReference type="Proteomes" id="UP000248484"/>
    </source>
</evidence>
<dbReference type="GO" id="GO:0000724">
    <property type="term" value="P:double-strand break repair via homologous recombination"/>
    <property type="evidence" value="ECO:0007669"/>
    <property type="project" value="TreeGrafter"/>
</dbReference>
<dbReference type="GO" id="GO:0033557">
    <property type="term" value="C:Slx1-Slx4 complex"/>
    <property type="evidence" value="ECO:0007669"/>
    <property type="project" value="TreeGrafter"/>
</dbReference>
<dbReference type="OrthoDB" id="24645at2759"/>
<name>A0A9W2WTT7_PHYMC</name>
<dbReference type="RefSeq" id="XP_054942607.1">
    <property type="nucleotide sequence ID" value="XM_055086632.1"/>
</dbReference>
<accession>A0A9W2WTT7</accession>
<proteinExistence type="predicted"/>
<dbReference type="Gene3D" id="3.30.40.10">
    <property type="entry name" value="Zinc/RING finger domain, C3HC4 (zinc finger)"/>
    <property type="match status" value="1"/>
</dbReference>